<dbReference type="OrthoDB" id="3627010at2"/>
<gene>
    <name evidence="6" type="ORF">SAMN04487905_10341</name>
</gene>
<dbReference type="EMBL" id="FNJR01000003">
    <property type="protein sequence ID" value="SDP28193.1"/>
    <property type="molecule type" value="Genomic_DNA"/>
</dbReference>
<evidence type="ECO:0000256" key="2">
    <source>
        <dbReference type="ARBA" id="ARBA00004904"/>
    </source>
</evidence>
<dbReference type="STRING" id="405564.SAMN04487905_10341"/>
<proteinExistence type="predicted"/>
<dbReference type="EC" id="4.1.99.12" evidence="3"/>
<comment type="pathway">
    <text evidence="2">Cofactor biosynthesis; riboflavin biosynthesis; 2-hydroxy-3-oxobutyl phosphate from D-ribulose 5-phosphate: step 1/1.</text>
</comment>
<evidence type="ECO:0000256" key="3">
    <source>
        <dbReference type="ARBA" id="ARBA00012153"/>
    </source>
</evidence>
<dbReference type="Pfam" id="PF00926">
    <property type="entry name" value="DHBP_synthase"/>
    <property type="match status" value="1"/>
</dbReference>
<dbReference type="GO" id="GO:0005829">
    <property type="term" value="C:cytosol"/>
    <property type="evidence" value="ECO:0007669"/>
    <property type="project" value="TreeGrafter"/>
</dbReference>
<dbReference type="GO" id="GO:0009231">
    <property type="term" value="P:riboflavin biosynthetic process"/>
    <property type="evidence" value="ECO:0007669"/>
    <property type="project" value="UniProtKB-UniPathway"/>
</dbReference>
<accession>A0A1H0RF55</accession>
<dbReference type="InterPro" id="IPR000422">
    <property type="entry name" value="DHBP_synthase_RibB"/>
</dbReference>
<dbReference type="PANTHER" id="PTHR21327:SF29">
    <property type="entry name" value="GTP CYCLOHYDROLASE-2"/>
    <property type="match status" value="1"/>
</dbReference>
<dbReference type="GO" id="GO:0008686">
    <property type="term" value="F:3,4-dihydroxy-2-butanone-4-phosphate synthase activity"/>
    <property type="evidence" value="ECO:0007669"/>
    <property type="project" value="UniProtKB-EC"/>
</dbReference>
<keyword evidence="5" id="KW-0479">Metal-binding</keyword>
<name>A0A1H0RF55_9ACTN</name>
<dbReference type="UniPathway" id="UPA00275">
    <property type="reaction ID" value="UER00399"/>
</dbReference>
<keyword evidence="4" id="KW-0686">Riboflavin biosynthesis</keyword>
<dbReference type="InterPro" id="IPR017945">
    <property type="entry name" value="DHBP_synth_RibB-like_a/b_dom"/>
</dbReference>
<reference evidence="7" key="1">
    <citation type="submission" date="2016-10" db="EMBL/GenBank/DDBJ databases">
        <authorList>
            <person name="Varghese N."/>
            <person name="Submissions S."/>
        </authorList>
    </citation>
    <scope>NUCLEOTIDE SEQUENCE [LARGE SCALE GENOMIC DNA]</scope>
    <source>
        <strain evidence="7">DSM 46732</strain>
    </source>
</reference>
<evidence type="ECO:0000256" key="1">
    <source>
        <dbReference type="ARBA" id="ARBA00002284"/>
    </source>
</evidence>
<dbReference type="PANTHER" id="PTHR21327">
    <property type="entry name" value="GTP CYCLOHYDROLASE II-RELATED"/>
    <property type="match status" value="1"/>
</dbReference>
<dbReference type="SUPFAM" id="SSF55821">
    <property type="entry name" value="YrdC/RibB"/>
    <property type="match status" value="1"/>
</dbReference>
<dbReference type="Proteomes" id="UP000199497">
    <property type="component" value="Unassembled WGS sequence"/>
</dbReference>
<evidence type="ECO:0000256" key="5">
    <source>
        <dbReference type="ARBA" id="ARBA00022723"/>
    </source>
</evidence>
<evidence type="ECO:0000256" key="4">
    <source>
        <dbReference type="ARBA" id="ARBA00022619"/>
    </source>
</evidence>
<dbReference type="GO" id="GO:0046872">
    <property type="term" value="F:metal ion binding"/>
    <property type="evidence" value="ECO:0007669"/>
    <property type="project" value="UniProtKB-KW"/>
</dbReference>
<keyword evidence="7" id="KW-1185">Reference proteome</keyword>
<dbReference type="Gene3D" id="3.90.870.10">
    <property type="entry name" value="DHBP synthase"/>
    <property type="match status" value="1"/>
</dbReference>
<evidence type="ECO:0000313" key="6">
    <source>
        <dbReference type="EMBL" id="SDP28193.1"/>
    </source>
</evidence>
<organism evidence="6 7">
    <name type="scientific">Actinopolyspora xinjiangensis</name>
    <dbReference type="NCBI Taxonomy" id="405564"/>
    <lineage>
        <taxon>Bacteria</taxon>
        <taxon>Bacillati</taxon>
        <taxon>Actinomycetota</taxon>
        <taxon>Actinomycetes</taxon>
        <taxon>Actinopolysporales</taxon>
        <taxon>Actinopolysporaceae</taxon>
        <taxon>Actinopolyspora</taxon>
    </lineage>
</organism>
<evidence type="ECO:0000313" key="7">
    <source>
        <dbReference type="Proteomes" id="UP000199497"/>
    </source>
</evidence>
<dbReference type="RefSeq" id="WP_092598586.1">
    <property type="nucleotide sequence ID" value="NZ_FNJR01000003.1"/>
</dbReference>
<dbReference type="AlphaFoldDB" id="A0A1H0RF55"/>
<protein>
    <recommendedName>
        <fullName evidence="3">3,4-dihydroxy-2-butanone-4-phosphate synthase</fullName>
        <ecNumber evidence="3">4.1.99.12</ecNumber>
    </recommendedName>
</protein>
<comment type="function">
    <text evidence="1">Catalyzes the conversion of D-ribulose 5-phosphate to formate and 3,4-dihydroxy-2-butanone 4-phosphate.</text>
</comment>
<sequence length="216" mass="22667">MSTSYAIGNSETVVLEALVALVAGRPVVVDTAGDGGHLVLAGSKASGSQLGWMIRHTSGFVLAATTAERLDALRIPPMFGYHSTTATSFAVSVDASEGTTTGISGHDRALTMRTLASPEGHPRDLIRPGHVVPVRTAEHGVLERAEAAEAGVDLVRLAGLSPVAAVCAMLDERGGLLDSHESRRFAADHEVPVLSIADVMAHRFHHELFPARTAPR</sequence>